<dbReference type="EMBL" id="MKHE01000034">
    <property type="protein sequence ID" value="OWJ99416.1"/>
    <property type="molecule type" value="Genomic_DNA"/>
</dbReference>
<dbReference type="Gene3D" id="1.10.10.10">
    <property type="entry name" value="Winged helix-like DNA-binding domain superfamily/Winged helix DNA-binding domain"/>
    <property type="match status" value="1"/>
</dbReference>
<gene>
    <name evidence="8" type="ORF">Celaphus_00009707</name>
</gene>
<proteinExistence type="inferred from homology"/>
<evidence type="ECO:0000256" key="1">
    <source>
        <dbReference type="ARBA" id="ARBA00009106"/>
    </source>
</evidence>
<evidence type="ECO:0000256" key="3">
    <source>
        <dbReference type="ARBA" id="ARBA00023274"/>
    </source>
</evidence>
<dbReference type="GO" id="GO:1990904">
    <property type="term" value="C:ribonucleoprotein complex"/>
    <property type="evidence" value="ECO:0007669"/>
    <property type="project" value="UniProtKB-KW"/>
</dbReference>
<name>A0A212C0E4_CEREH</name>
<dbReference type="OrthoDB" id="10263513at2759"/>
<evidence type="ECO:0000256" key="4">
    <source>
        <dbReference type="ARBA" id="ARBA00035021"/>
    </source>
</evidence>
<comment type="similarity">
    <text evidence="1 6">Belongs to the eukaryotic ribosomal protein eS25 family.</text>
</comment>
<evidence type="ECO:0000256" key="6">
    <source>
        <dbReference type="RuleBase" id="RU366057"/>
    </source>
</evidence>
<comment type="subunit">
    <text evidence="4">Component of the small ribosomal subunit.</text>
</comment>
<feature type="compositionally biased region" description="Basic and acidic residues" evidence="7">
    <location>
        <begin position="1"/>
        <end position="26"/>
    </location>
</feature>
<dbReference type="InterPro" id="IPR036388">
    <property type="entry name" value="WH-like_DNA-bd_sf"/>
</dbReference>
<feature type="region of interest" description="Disordered" evidence="7">
    <location>
        <begin position="1"/>
        <end position="36"/>
    </location>
</feature>
<keyword evidence="2 6" id="KW-0689">Ribosomal protein</keyword>
<keyword evidence="9" id="KW-1185">Reference proteome</keyword>
<evidence type="ECO:0000256" key="5">
    <source>
        <dbReference type="ARBA" id="ARBA00045746"/>
    </source>
</evidence>
<evidence type="ECO:0000256" key="2">
    <source>
        <dbReference type="ARBA" id="ARBA00022980"/>
    </source>
</evidence>
<evidence type="ECO:0000313" key="9">
    <source>
        <dbReference type="Proteomes" id="UP000242450"/>
    </source>
</evidence>
<protein>
    <recommendedName>
        <fullName evidence="6">40S ribosomal protein S25</fullName>
    </recommendedName>
</protein>
<accession>A0A212C0E4</accession>
<feature type="non-terminal residue" evidence="8">
    <location>
        <position position="104"/>
    </location>
</feature>
<feature type="compositionally biased region" description="Basic residues" evidence="7">
    <location>
        <begin position="27"/>
        <end position="36"/>
    </location>
</feature>
<dbReference type="Pfam" id="PF03297">
    <property type="entry name" value="Ribosomal_S25"/>
    <property type="match status" value="1"/>
</dbReference>
<dbReference type="InterPro" id="IPR004977">
    <property type="entry name" value="Ribosomal_eS25"/>
</dbReference>
<evidence type="ECO:0000313" key="8">
    <source>
        <dbReference type="EMBL" id="OWJ99416.1"/>
    </source>
</evidence>
<sequence length="104" mass="11714">MLPKDDKKNKDARKLAKKDKDPENKLGKAKKKRWSKGKFGDKLNNLNFLKLQLWSLRNKICSSLARAALPELFSKGLLKLVSKHRAQTNLHQNTNSGDASTAGE</sequence>
<comment type="caution">
    <text evidence="8">The sequence shown here is derived from an EMBL/GenBank/DDBJ whole genome shotgun (WGS) entry which is preliminary data.</text>
</comment>
<dbReference type="Proteomes" id="UP000242450">
    <property type="component" value="Chromosome X"/>
</dbReference>
<keyword evidence="3 6" id="KW-0687">Ribonucleoprotein</keyword>
<dbReference type="GO" id="GO:0005840">
    <property type="term" value="C:ribosome"/>
    <property type="evidence" value="ECO:0007669"/>
    <property type="project" value="UniProtKB-KW"/>
</dbReference>
<reference evidence="8 9" key="1">
    <citation type="journal article" date="2018" name="Mol. Genet. Genomics">
        <title>The red deer Cervus elaphus genome CerEla1.0: sequencing, annotating, genes, and chromosomes.</title>
        <authorList>
            <person name="Bana N.A."/>
            <person name="Nyiri A."/>
            <person name="Nagy J."/>
            <person name="Frank K."/>
            <person name="Nagy T."/>
            <person name="Steger V."/>
            <person name="Schiller M."/>
            <person name="Lakatos P."/>
            <person name="Sugar L."/>
            <person name="Horn P."/>
            <person name="Barta E."/>
            <person name="Orosz L."/>
        </authorList>
    </citation>
    <scope>NUCLEOTIDE SEQUENCE [LARGE SCALE GENOMIC DNA]</scope>
    <source>
        <strain evidence="8">Hungarian</strain>
    </source>
</reference>
<organism evidence="8 9">
    <name type="scientific">Cervus elaphus hippelaphus</name>
    <name type="common">European red deer</name>
    <dbReference type="NCBI Taxonomy" id="46360"/>
    <lineage>
        <taxon>Eukaryota</taxon>
        <taxon>Metazoa</taxon>
        <taxon>Chordata</taxon>
        <taxon>Craniata</taxon>
        <taxon>Vertebrata</taxon>
        <taxon>Euteleostomi</taxon>
        <taxon>Mammalia</taxon>
        <taxon>Eutheria</taxon>
        <taxon>Laurasiatheria</taxon>
        <taxon>Artiodactyla</taxon>
        <taxon>Ruminantia</taxon>
        <taxon>Pecora</taxon>
        <taxon>Cervidae</taxon>
        <taxon>Cervinae</taxon>
        <taxon>Cervus</taxon>
    </lineage>
</organism>
<dbReference type="AlphaFoldDB" id="A0A212C0E4"/>
<evidence type="ECO:0000256" key="7">
    <source>
        <dbReference type="SAM" id="MobiDB-lite"/>
    </source>
</evidence>
<comment type="function">
    <text evidence="5">Component of the small ribosomal subunit. The ribosome is a large ribonucleoprotein complex responsible for the synthesis of proteins in the cell.</text>
</comment>
<dbReference type="PANTHER" id="PTHR12850">
    <property type="entry name" value="40S RIBOSOMAL PROTEIN S25"/>
    <property type="match status" value="1"/>
</dbReference>